<evidence type="ECO:0000313" key="2">
    <source>
        <dbReference type="EMBL" id="BDL43131.1"/>
    </source>
</evidence>
<dbReference type="EMBL" id="AP025943">
    <property type="protein sequence ID" value="BDL43131.1"/>
    <property type="molecule type" value="Genomic_DNA"/>
</dbReference>
<feature type="signal peptide" evidence="1">
    <location>
        <begin position="1"/>
        <end position="25"/>
    </location>
</feature>
<dbReference type="InterPro" id="IPR036514">
    <property type="entry name" value="SGNH_hydro_sf"/>
</dbReference>
<evidence type="ECO:0008006" key="4">
    <source>
        <dbReference type="Google" id="ProtNLM"/>
    </source>
</evidence>
<keyword evidence="3" id="KW-1185">Reference proteome</keyword>
<dbReference type="Gene3D" id="3.40.50.1110">
    <property type="entry name" value="SGNH hydrolase"/>
    <property type="match status" value="1"/>
</dbReference>
<name>A0ABM7ZEM1_9BACT</name>
<organism evidence="2 3">
    <name type="scientific">Akkermansia biwaensis</name>
    <dbReference type="NCBI Taxonomy" id="2946555"/>
    <lineage>
        <taxon>Bacteria</taxon>
        <taxon>Pseudomonadati</taxon>
        <taxon>Verrucomicrobiota</taxon>
        <taxon>Verrucomicrobiia</taxon>
        <taxon>Verrucomicrobiales</taxon>
        <taxon>Akkermansiaceae</taxon>
        <taxon>Akkermansia</taxon>
    </lineage>
</organism>
<evidence type="ECO:0000256" key="1">
    <source>
        <dbReference type="SAM" id="SignalP"/>
    </source>
</evidence>
<keyword evidence="1" id="KW-0732">Signal</keyword>
<sequence length="198" mass="21583">MKMNTCVRSGVLFCLLMAGVPCSFAQKPVLTDWNYLPSYGQSLSVGRTAKPVVITEQKNGNLMFKGGVRPFEGDNDRSAAVPLVERVSPDGARGETPVSGASGNFMRLLKKRDAGKAARVRFLCSADGVGGVSIGVLSKSNAPYQRILDDLTAGRELADKAGKTFSMPCFLWTQGETDQQDKKTREWYKEKMRADSGY</sequence>
<dbReference type="Proteomes" id="UP001062263">
    <property type="component" value="Chromosome"/>
</dbReference>
<protein>
    <recommendedName>
        <fullName evidence="4">Sialate O-acetylesterase domain-containing protein</fullName>
    </recommendedName>
</protein>
<feature type="chain" id="PRO_5046848731" description="Sialate O-acetylesterase domain-containing protein" evidence="1">
    <location>
        <begin position="26"/>
        <end position="198"/>
    </location>
</feature>
<accession>A0ABM7ZEM1</accession>
<reference evidence="2" key="1">
    <citation type="submission" date="2022-06" db="EMBL/GenBank/DDBJ databases">
        <title>Akkermansia biwalacus sp. nov., an anaerobic mucin-degrading bacterium isolated from human intestine.</title>
        <authorList>
            <person name="Kobayashi Y."/>
            <person name="Inoue S."/>
            <person name="Kawahara T."/>
            <person name="Kohda N."/>
        </authorList>
    </citation>
    <scope>NUCLEOTIDE SEQUENCE</scope>
    <source>
        <strain evidence="2">WON2089</strain>
    </source>
</reference>
<gene>
    <name evidence="2" type="ORF">Abiwalacus_07050</name>
</gene>
<proteinExistence type="predicted"/>
<evidence type="ECO:0000313" key="3">
    <source>
        <dbReference type="Proteomes" id="UP001062263"/>
    </source>
</evidence>
<dbReference type="SUPFAM" id="SSF52266">
    <property type="entry name" value="SGNH hydrolase"/>
    <property type="match status" value="1"/>
</dbReference>